<protein>
    <submittedName>
        <fullName evidence="1">Uncharacterized protein</fullName>
    </submittedName>
</protein>
<dbReference type="Proteomes" id="UP000254794">
    <property type="component" value="Unassembled WGS sequence"/>
</dbReference>
<sequence>MVVSPEPSGNEGWLVAIHYNYAVKQPPANNKHLTLHILFLGGTWEPRIAPVKTGKYFAKSDEGYARLGGWKKRMSSGNS</sequence>
<gene>
    <name evidence="1" type="ORF">NCTC13316_03324</name>
</gene>
<dbReference type="EMBL" id="UGOD01000004">
    <property type="protein sequence ID" value="STX81452.1"/>
    <property type="molecule type" value="Genomic_DNA"/>
</dbReference>
<dbReference type="AlphaFoldDB" id="A0A378KDZ5"/>
<accession>A0A378KDZ5</accession>
<reference evidence="1 2" key="1">
    <citation type="submission" date="2018-06" db="EMBL/GenBank/DDBJ databases">
        <authorList>
            <consortium name="Pathogen Informatics"/>
            <person name="Doyle S."/>
        </authorList>
    </citation>
    <scope>NUCLEOTIDE SEQUENCE [LARGE SCALE GENOMIC DNA]</scope>
    <source>
        <strain evidence="1 2">NCTC13316</strain>
    </source>
</reference>
<name>A0A378KDZ5_9GAMM</name>
<proteinExistence type="predicted"/>
<organism evidence="1 2">
    <name type="scientific">Legionella busanensis</name>
    <dbReference type="NCBI Taxonomy" id="190655"/>
    <lineage>
        <taxon>Bacteria</taxon>
        <taxon>Pseudomonadati</taxon>
        <taxon>Pseudomonadota</taxon>
        <taxon>Gammaproteobacteria</taxon>
        <taxon>Legionellales</taxon>
        <taxon>Legionellaceae</taxon>
        <taxon>Legionella</taxon>
    </lineage>
</organism>
<evidence type="ECO:0000313" key="2">
    <source>
        <dbReference type="Proteomes" id="UP000254794"/>
    </source>
</evidence>
<keyword evidence="2" id="KW-1185">Reference proteome</keyword>
<evidence type="ECO:0000313" key="1">
    <source>
        <dbReference type="EMBL" id="STX81452.1"/>
    </source>
</evidence>